<dbReference type="InterPro" id="IPR000030">
    <property type="entry name" value="PPE_dom"/>
</dbReference>
<feature type="domain" description="PPE-PPW subfamily C-terminal" evidence="4">
    <location>
        <begin position="427"/>
        <end position="474"/>
    </location>
</feature>
<sequence>MPVWLAFPPETHSALLSSGPGPAGLLAAAHAWNLLSLEYTAVADELADVLGAVQAGGWEGPTAGRYVAAHLPYLAWLQRAGVASAEAVARHEAAAAAFTAALAAMPTLADLAANHATHAALLATNFFGINTVPIALNEADYVRMWIQAAGTMTAYQEASGAAVASAAPADPAPQIEAADDDGDGDGGIIDNDGGDPTQLSWWLNRVTEVIETLARDVEEFPENPSAAIGQLENDLPLLVADEVGHAGEALTTFPQLQLLLPAAFALPTAGFGFAGLAGLGGLAGTSAGTSPSAAPVAPVPAVGLSAPAGSPLVPGAATPAPGPAPASAPPASTVVSASAPPAPPAPGAGPTGFPYLVGGPGLGANSAAKSSAGRKAAEPHAASAPAAAATSGLEQARARRRRQAAMQDRGHRFEYLSAEPDPVTGPVASDRGAGFMGFSGTIGGPATAEANGLTTLPEDDFGSGPVVPMLPETWPPPGESG</sequence>
<name>A0A7D6IMW1_9MYCO</name>
<gene>
    <name evidence="5" type="ORF">H0P51_03020</name>
</gene>
<dbReference type="Gene3D" id="1.20.1260.20">
    <property type="entry name" value="PPE superfamily"/>
    <property type="match status" value="1"/>
</dbReference>
<evidence type="ECO:0000313" key="5">
    <source>
        <dbReference type="EMBL" id="QLL07980.1"/>
    </source>
</evidence>
<protein>
    <submittedName>
        <fullName evidence="5">PPE family protein</fullName>
    </submittedName>
</protein>
<dbReference type="EMBL" id="CP059165">
    <property type="protein sequence ID" value="QLL07980.1"/>
    <property type="molecule type" value="Genomic_DNA"/>
</dbReference>
<dbReference type="SUPFAM" id="SSF140459">
    <property type="entry name" value="PE/PPE dimer-like"/>
    <property type="match status" value="1"/>
</dbReference>
<evidence type="ECO:0000259" key="3">
    <source>
        <dbReference type="Pfam" id="PF00823"/>
    </source>
</evidence>
<dbReference type="RefSeq" id="WP_180916581.1">
    <property type="nucleotide sequence ID" value="NZ_CP059165.1"/>
</dbReference>
<evidence type="ECO:0000256" key="1">
    <source>
        <dbReference type="ARBA" id="ARBA00010652"/>
    </source>
</evidence>
<dbReference type="GO" id="GO:0052572">
    <property type="term" value="P:response to host immune response"/>
    <property type="evidence" value="ECO:0007669"/>
    <property type="project" value="TreeGrafter"/>
</dbReference>
<dbReference type="Pfam" id="PF00823">
    <property type="entry name" value="PPE"/>
    <property type="match status" value="1"/>
</dbReference>
<dbReference type="PANTHER" id="PTHR46766">
    <property type="entry name" value="GLUTAMINE-RICH PROTEIN 2"/>
    <property type="match status" value="1"/>
</dbReference>
<dbReference type="KEGG" id="mgor:H0P51_03020"/>
<comment type="similarity">
    <text evidence="1">Belongs to the mycobacterial PPE family.</text>
</comment>
<evidence type="ECO:0000259" key="4">
    <source>
        <dbReference type="Pfam" id="PF18878"/>
    </source>
</evidence>
<feature type="region of interest" description="Disordered" evidence="2">
    <location>
        <begin position="446"/>
        <end position="481"/>
    </location>
</feature>
<feature type="compositionally biased region" description="Low complexity" evidence="2">
    <location>
        <begin position="329"/>
        <end position="339"/>
    </location>
</feature>
<reference evidence="6" key="3">
    <citation type="submission" date="2023-07" db="EMBL/GenBank/DDBJ databases">
        <title>Description of Mycobacterium gordonae subsp. intergordonae subsp.nov. and Mycobacterium gordonae subsp. gordonae subsp. nov.</title>
        <authorList>
            <person name="Huang H."/>
        </authorList>
    </citation>
    <scope>NUCLEOTIDE SEQUENCE [LARGE SCALE GENOMIC DNA]</scope>
    <source>
        <strain evidence="6">24</strain>
    </source>
</reference>
<proteinExistence type="inferred from homology"/>
<dbReference type="AlphaFoldDB" id="A0A7D6IMW1"/>
<organism evidence="5 6">
    <name type="scientific">Mycobacterium vicinigordonae</name>
    <dbReference type="NCBI Taxonomy" id="1719132"/>
    <lineage>
        <taxon>Bacteria</taxon>
        <taxon>Bacillati</taxon>
        <taxon>Actinomycetota</taxon>
        <taxon>Actinomycetes</taxon>
        <taxon>Mycobacteriales</taxon>
        <taxon>Mycobacteriaceae</taxon>
        <taxon>Mycobacterium</taxon>
    </lineage>
</organism>
<feature type="domain" description="PPE" evidence="3">
    <location>
        <begin position="4"/>
        <end position="166"/>
    </location>
</feature>
<dbReference type="PANTHER" id="PTHR46766:SF1">
    <property type="entry name" value="GLUTAMINE-RICH PROTEIN 2"/>
    <property type="match status" value="1"/>
</dbReference>
<feature type="region of interest" description="Disordered" evidence="2">
    <location>
        <begin position="315"/>
        <end position="346"/>
    </location>
</feature>
<keyword evidence="6" id="KW-1185">Reference proteome</keyword>
<dbReference type="Proteomes" id="UP000510682">
    <property type="component" value="Chromosome"/>
</dbReference>
<dbReference type="InterPro" id="IPR038332">
    <property type="entry name" value="PPE_sf"/>
</dbReference>
<reference evidence="6" key="1">
    <citation type="submission" date="2020-07" db="EMBL/GenBank/DDBJ databases">
        <title>Description of Mycobacterium gordonae subsp. intergordonae subsp.nov. and Mycobacterium gordonae subsp. gordonae subsp. nov.</title>
        <authorList>
            <person name="Yu X."/>
        </authorList>
    </citation>
    <scope>NUCLEOTIDE SEQUENCE [LARGE SCALE GENOMIC DNA]</scope>
    <source>
        <strain evidence="6">24</strain>
    </source>
</reference>
<feature type="compositionally biased region" description="Low complexity" evidence="2">
    <location>
        <begin position="366"/>
        <end position="389"/>
    </location>
</feature>
<evidence type="ECO:0000256" key="2">
    <source>
        <dbReference type="SAM" id="MobiDB-lite"/>
    </source>
</evidence>
<dbReference type="Pfam" id="PF18878">
    <property type="entry name" value="PPE-PPW"/>
    <property type="match status" value="1"/>
</dbReference>
<accession>A0A7D6IMW1</accession>
<reference evidence="5 6" key="2">
    <citation type="submission" date="2020-07" db="EMBL/GenBank/DDBJ databases">
        <authorList>
            <person name="Yu X."/>
        </authorList>
    </citation>
    <scope>NUCLEOTIDE SEQUENCE [LARGE SCALE GENOMIC DNA]</scope>
    <source>
        <strain evidence="6">24</strain>
    </source>
</reference>
<evidence type="ECO:0000313" key="6">
    <source>
        <dbReference type="Proteomes" id="UP000510682"/>
    </source>
</evidence>
<feature type="region of interest" description="Disordered" evidence="2">
    <location>
        <begin position="366"/>
        <end position="423"/>
    </location>
</feature>
<dbReference type="InterPro" id="IPR043641">
    <property type="entry name" value="PPE-PPW_C"/>
</dbReference>